<dbReference type="SUPFAM" id="SSF46626">
    <property type="entry name" value="Cytochrome c"/>
    <property type="match status" value="1"/>
</dbReference>
<protein>
    <submittedName>
        <fullName evidence="6">PQQ-dependent sugar dehydrogenase</fullName>
    </submittedName>
</protein>
<proteinExistence type="predicted"/>
<dbReference type="Gene3D" id="1.10.760.10">
    <property type="entry name" value="Cytochrome c-like domain"/>
    <property type="match status" value="1"/>
</dbReference>
<dbReference type="InterPro" id="IPR054539">
    <property type="entry name" value="Beta-prop_PDH"/>
</dbReference>
<accession>A0ABV3ZID3</accession>
<dbReference type="PANTHER" id="PTHR35008">
    <property type="entry name" value="BLL4482 PROTEIN-RELATED"/>
    <property type="match status" value="1"/>
</dbReference>
<dbReference type="EMBL" id="JAULBC010000006">
    <property type="protein sequence ID" value="MEX6689578.1"/>
    <property type="molecule type" value="Genomic_DNA"/>
</dbReference>
<name>A0ABV3ZID3_9BACT</name>
<organism evidence="6 7">
    <name type="scientific">Danxiaibacter flavus</name>
    <dbReference type="NCBI Taxonomy" id="3049108"/>
    <lineage>
        <taxon>Bacteria</taxon>
        <taxon>Pseudomonadati</taxon>
        <taxon>Bacteroidota</taxon>
        <taxon>Chitinophagia</taxon>
        <taxon>Chitinophagales</taxon>
        <taxon>Chitinophagaceae</taxon>
        <taxon>Danxiaibacter</taxon>
    </lineage>
</organism>
<evidence type="ECO:0000256" key="4">
    <source>
        <dbReference type="PROSITE-ProRule" id="PRU00433"/>
    </source>
</evidence>
<reference evidence="6 7" key="1">
    <citation type="submission" date="2023-07" db="EMBL/GenBank/DDBJ databases">
        <authorList>
            <person name="Lian W.-H."/>
        </authorList>
    </citation>
    <scope>NUCLEOTIDE SEQUENCE [LARGE SCALE GENOMIC DNA]</scope>
    <source>
        <strain evidence="6 7">SYSU DXS3180</strain>
    </source>
</reference>
<sequence>MHIKKAFLYEAIFYFLTLIAFTQCNLKPSLPKGDPGNGGLFLPGGFEAVVVVDSLGPARHLAVNDNGDIYVKVSRSKRGEGNVALRDVDGDGKADSIVHFGDYDNEGGLSNCMRIHNGYLYYGSELVIYRTKLTPGKLIPESKAEVVLTEYDSLRGSHWHITKPVSFDDQGHMYVPFGAPSNACQDLVRTPGGTPGFKGLDPCPQLENYGGVWQFDANKAGLTQKDGKKFATGIRSVVAMDWNKDDKNLYVVMHGRDDLHLLWPDKFTSWQSAVLPAEEFIKVKDGDNFGWPYSYYDQLQKKNVLAPEYGGDGKIPARDSTVQLPIMGFPAHWAPNDLLFYEGDQFPEHYKHGAFIAFHGSTNRSPYPQAGYFVCFVPFANGQPSGEWEVFADGFAGVDPIVNTSDAVYRPMGLAVGPDGSLYISDSQKGKIWRVMYKGDKNKFSKDQLAAMEKRKLNSNIRMPDETKDNLYKDKPIPGSQVYNSYCVFCHQRNGKGDGSRFPPLDSSEWVNGDKKILIDVVLNGLNSRITVKGKEYNNVMPQHSFLRDEDIAQVLTYIRKHFNNNPDEITREDVLKARKKSAD</sequence>
<dbReference type="RefSeq" id="WP_369330984.1">
    <property type="nucleotide sequence ID" value="NZ_JAULBC010000006.1"/>
</dbReference>
<keyword evidence="3 4" id="KW-0408">Iron</keyword>
<dbReference type="Pfam" id="PF00034">
    <property type="entry name" value="Cytochrom_C"/>
    <property type="match status" value="1"/>
</dbReference>
<dbReference type="InterPro" id="IPR011041">
    <property type="entry name" value="Quinoprot_gluc/sorb_DH_b-prop"/>
</dbReference>
<keyword evidence="2 4" id="KW-0479">Metal-binding</keyword>
<evidence type="ECO:0000313" key="6">
    <source>
        <dbReference type="EMBL" id="MEX6689578.1"/>
    </source>
</evidence>
<dbReference type="Proteomes" id="UP001560573">
    <property type="component" value="Unassembled WGS sequence"/>
</dbReference>
<dbReference type="InterPro" id="IPR051459">
    <property type="entry name" value="Cytochrome_c-type_DH"/>
</dbReference>
<dbReference type="PANTHER" id="PTHR35008:SF4">
    <property type="entry name" value="BLL4482 PROTEIN"/>
    <property type="match status" value="1"/>
</dbReference>
<dbReference type="InterPro" id="IPR036909">
    <property type="entry name" value="Cyt_c-like_dom_sf"/>
</dbReference>
<comment type="caution">
    <text evidence="6">The sequence shown here is derived from an EMBL/GenBank/DDBJ whole genome shotgun (WGS) entry which is preliminary data.</text>
</comment>
<dbReference type="InterPro" id="IPR011042">
    <property type="entry name" value="6-blade_b-propeller_TolB-like"/>
</dbReference>
<dbReference type="Gene3D" id="2.120.10.30">
    <property type="entry name" value="TolB, C-terminal domain"/>
    <property type="match status" value="1"/>
</dbReference>
<keyword evidence="7" id="KW-1185">Reference proteome</keyword>
<evidence type="ECO:0000313" key="7">
    <source>
        <dbReference type="Proteomes" id="UP001560573"/>
    </source>
</evidence>
<gene>
    <name evidence="6" type="ORF">QTN47_18890</name>
</gene>
<evidence type="ECO:0000256" key="3">
    <source>
        <dbReference type="ARBA" id="ARBA00023004"/>
    </source>
</evidence>
<evidence type="ECO:0000256" key="1">
    <source>
        <dbReference type="ARBA" id="ARBA00022617"/>
    </source>
</evidence>
<dbReference type="PROSITE" id="PS51007">
    <property type="entry name" value="CYTC"/>
    <property type="match status" value="1"/>
</dbReference>
<dbReference type="Pfam" id="PF22807">
    <property type="entry name" value="TrAA12"/>
    <property type="match status" value="1"/>
</dbReference>
<keyword evidence="1 4" id="KW-0349">Heme</keyword>
<dbReference type="SUPFAM" id="SSF50952">
    <property type="entry name" value="Soluble quinoprotein glucose dehydrogenase"/>
    <property type="match status" value="1"/>
</dbReference>
<evidence type="ECO:0000259" key="5">
    <source>
        <dbReference type="PROSITE" id="PS51007"/>
    </source>
</evidence>
<evidence type="ECO:0000256" key="2">
    <source>
        <dbReference type="ARBA" id="ARBA00022723"/>
    </source>
</evidence>
<feature type="domain" description="Cytochrome c" evidence="5">
    <location>
        <begin position="474"/>
        <end position="563"/>
    </location>
</feature>
<dbReference type="InterPro" id="IPR009056">
    <property type="entry name" value="Cyt_c-like_dom"/>
</dbReference>